<evidence type="ECO:0000313" key="2">
    <source>
        <dbReference type="Proteomes" id="UP000283946"/>
    </source>
</evidence>
<dbReference type="KEGG" id="ria:C7V51_12805"/>
<protein>
    <submittedName>
        <fullName evidence="1">Uncharacterized protein</fullName>
    </submittedName>
</protein>
<sequence length="224" mass="23018">MTKKTRDLIVTTSDWTIPSEDGLHRRTIVKGAAWTVPVVAVAMATPAAAASNPVACPTVPPASAWALSSTQGNIQAGTGAPTRNGSKGNEWFDYIEPATNTGNAGSTFTTNITVTPGQVLTFSFSAAASRGTGGNQAPTAAIYSFGVLANNSLSELISSTSQDGSTPNSPSNNPFTVYTQRTASYTVPAGVTSIQLQMKFSHNGVTDNQVSDELGVTAPTVTCG</sequence>
<dbReference type="AlphaFoldDB" id="A0AAD1ENF0"/>
<dbReference type="Gene3D" id="2.60.120.260">
    <property type="entry name" value="Galactose-binding domain-like"/>
    <property type="match status" value="1"/>
</dbReference>
<accession>A0AAD1ENF0</accession>
<dbReference type="PROSITE" id="PS51318">
    <property type="entry name" value="TAT"/>
    <property type="match status" value="1"/>
</dbReference>
<dbReference type="Proteomes" id="UP000283946">
    <property type="component" value="Chromosome"/>
</dbReference>
<organism evidence="1 2">
    <name type="scientific">Rathayibacter iranicus</name>
    <dbReference type="NCBI Taxonomy" id="59737"/>
    <lineage>
        <taxon>Bacteria</taxon>
        <taxon>Bacillati</taxon>
        <taxon>Actinomycetota</taxon>
        <taxon>Actinomycetes</taxon>
        <taxon>Micrococcales</taxon>
        <taxon>Microbacteriaceae</taxon>
        <taxon>Rathayibacter</taxon>
    </lineage>
</organism>
<reference evidence="1 2" key="1">
    <citation type="submission" date="2018-03" db="EMBL/GenBank/DDBJ databases">
        <title>Bacteriophage NCPPB3778 and a type I-E CRISPR drive the evolution of the US Biological Select Agent, Rathayibacter toxicus.</title>
        <authorList>
            <person name="Davis E.W.II."/>
            <person name="Tabima J.F."/>
            <person name="Weisberg A.J."/>
            <person name="Dantas Lopes L."/>
            <person name="Wiseman M.S."/>
            <person name="Wiseman M.S."/>
            <person name="Pupko T."/>
            <person name="Belcher M.S."/>
            <person name="Sechler A.J."/>
            <person name="Tancos M.A."/>
            <person name="Schroeder B.K."/>
            <person name="Murray T.D."/>
            <person name="Luster D.G."/>
            <person name="Schneider W.L."/>
            <person name="Rogers E."/>
            <person name="Andreote F.D."/>
            <person name="Grunwald N.J."/>
            <person name="Putnam M.L."/>
            <person name="Chang J.H."/>
        </authorList>
    </citation>
    <scope>NUCLEOTIDE SEQUENCE [LARGE SCALE GENOMIC DNA]</scope>
    <source>
        <strain evidence="1 2">NCCPB 2253</strain>
    </source>
</reference>
<dbReference type="RefSeq" id="WP_104265853.1">
    <property type="nucleotide sequence ID" value="NZ_CP028130.1"/>
</dbReference>
<proteinExistence type="predicted"/>
<dbReference type="InterPro" id="IPR006311">
    <property type="entry name" value="TAT_signal"/>
</dbReference>
<dbReference type="EMBL" id="CP028130">
    <property type="protein sequence ID" value="AZZ56655.1"/>
    <property type="molecule type" value="Genomic_DNA"/>
</dbReference>
<name>A0AAD1ENF0_9MICO</name>
<gene>
    <name evidence="1" type="ORF">C7V51_12805</name>
</gene>
<evidence type="ECO:0000313" key="1">
    <source>
        <dbReference type="EMBL" id="AZZ56655.1"/>
    </source>
</evidence>